<evidence type="ECO:0000259" key="5">
    <source>
        <dbReference type="PROSITE" id="PS50111"/>
    </source>
</evidence>
<dbReference type="PANTHER" id="PTHR32089:SF112">
    <property type="entry name" value="LYSOZYME-LIKE PROTEIN-RELATED"/>
    <property type="match status" value="1"/>
</dbReference>
<dbReference type="SMART" id="SM00283">
    <property type="entry name" value="MA"/>
    <property type="match status" value="1"/>
</dbReference>
<evidence type="ECO:0000313" key="7">
    <source>
        <dbReference type="EMBL" id="MBU5591997.1"/>
    </source>
</evidence>
<dbReference type="CDD" id="cd06225">
    <property type="entry name" value="HAMP"/>
    <property type="match status" value="1"/>
</dbReference>
<dbReference type="PANTHER" id="PTHR32089">
    <property type="entry name" value="METHYL-ACCEPTING CHEMOTAXIS PROTEIN MCPB"/>
    <property type="match status" value="1"/>
</dbReference>
<dbReference type="PROSITE" id="PS50885">
    <property type="entry name" value="HAMP"/>
    <property type="match status" value="1"/>
</dbReference>
<sequence length="544" mass="60118">MFSSIRKKIVLIFMLIALISSTSFFLVAYFQNIAVAEAQMRSDGEMLATQIRYSVDSHSLDYLDDTQELFEKSIKTSPSLKYLSLISKEGKILAHSDKSKVGNKESFDISSVIKDNKSLYIKNDYQGEKVYSISIPVIRNNQPAASLSLGLSRDTIKESTRSILQKMLIIDVIIFLVLTLIGVLFSKSLSSPIKKIMDTLKKVEEGDFSALSEVKSRDELGRLSLSTNNTIKVVKNIVLDIRDTTYKLEDISEKLSFSTDEVSKSSGEVATSVAEVSEGAIRQTETLSEVLSYIKSFGDTLVQIDTKVKSVYEGSNTIKKSADIGTKNVEELIESMRDLKTNFDYVAEKGSYLSENIMHINSITDVINSVAEQTNLLALNAAIEAARAGESGKGFAVVSDEIRKLAEQVLDSSKNISKLVSDIIFESNEVNKSTNVVKEKMNLQSETVENSVESFNTILVAIQEIVPKIEEVYEEIDETIKAKDLIIEEVDKVAYVSEEIAASTENILAASEQQSASNEEVSSNAKSLNEIAKYLASSISKFKL</sequence>
<keyword evidence="1 3" id="KW-0807">Transducer</keyword>
<accession>A0ABS6F359</accession>
<comment type="similarity">
    <text evidence="2">Belongs to the methyl-accepting chemotaxis (MCP) protein family.</text>
</comment>
<keyword evidence="4" id="KW-0812">Transmembrane</keyword>
<dbReference type="Pfam" id="PF00015">
    <property type="entry name" value="MCPsignal"/>
    <property type="match status" value="1"/>
</dbReference>
<evidence type="ECO:0000256" key="1">
    <source>
        <dbReference type="ARBA" id="ARBA00023224"/>
    </source>
</evidence>
<dbReference type="InterPro" id="IPR003660">
    <property type="entry name" value="HAMP_dom"/>
</dbReference>
<feature type="domain" description="HAMP" evidence="6">
    <location>
        <begin position="187"/>
        <end position="239"/>
    </location>
</feature>
<reference evidence="7 8" key="1">
    <citation type="submission" date="2021-06" db="EMBL/GenBank/DDBJ databases">
        <authorList>
            <person name="Sun Q."/>
            <person name="Li D."/>
        </authorList>
    </citation>
    <scope>NUCLEOTIDE SEQUENCE [LARGE SCALE GENOMIC DNA]</scope>
    <source>
        <strain evidence="7 8">MSJ-4</strain>
    </source>
</reference>
<proteinExistence type="inferred from homology"/>
<gene>
    <name evidence="7" type="ORF">KQI89_09470</name>
</gene>
<dbReference type="PROSITE" id="PS50111">
    <property type="entry name" value="CHEMOTAXIS_TRANSDUC_2"/>
    <property type="match status" value="1"/>
</dbReference>
<name>A0ABS6F359_9CLOT</name>
<keyword evidence="4" id="KW-0472">Membrane</keyword>
<feature type="transmembrane region" description="Helical" evidence="4">
    <location>
        <begin position="167"/>
        <end position="185"/>
    </location>
</feature>
<dbReference type="Pfam" id="PF00672">
    <property type="entry name" value="HAMP"/>
    <property type="match status" value="1"/>
</dbReference>
<protein>
    <submittedName>
        <fullName evidence="7">Methyl-accepting chemotaxis protein</fullName>
    </submittedName>
</protein>
<keyword evidence="8" id="KW-1185">Reference proteome</keyword>
<dbReference type="Proteomes" id="UP000736583">
    <property type="component" value="Unassembled WGS sequence"/>
</dbReference>
<dbReference type="EMBL" id="JAHLQL010000002">
    <property type="protein sequence ID" value="MBU5591997.1"/>
    <property type="molecule type" value="Genomic_DNA"/>
</dbReference>
<feature type="domain" description="Methyl-accepting transducer" evidence="5">
    <location>
        <begin position="258"/>
        <end position="529"/>
    </location>
</feature>
<dbReference type="RefSeq" id="WP_216456895.1">
    <property type="nucleotide sequence ID" value="NZ_JAHLQL010000002.1"/>
</dbReference>
<evidence type="ECO:0000256" key="3">
    <source>
        <dbReference type="PROSITE-ProRule" id="PRU00284"/>
    </source>
</evidence>
<comment type="caution">
    <text evidence="7">The sequence shown here is derived from an EMBL/GenBank/DDBJ whole genome shotgun (WGS) entry which is preliminary data.</text>
</comment>
<dbReference type="InterPro" id="IPR004089">
    <property type="entry name" value="MCPsignal_dom"/>
</dbReference>
<dbReference type="SMART" id="SM00304">
    <property type="entry name" value="HAMP"/>
    <property type="match status" value="1"/>
</dbReference>
<organism evidence="7 8">
    <name type="scientific">Clostridium simiarum</name>
    <dbReference type="NCBI Taxonomy" id="2841506"/>
    <lineage>
        <taxon>Bacteria</taxon>
        <taxon>Bacillati</taxon>
        <taxon>Bacillota</taxon>
        <taxon>Clostridia</taxon>
        <taxon>Eubacteriales</taxon>
        <taxon>Clostridiaceae</taxon>
        <taxon>Clostridium</taxon>
    </lineage>
</organism>
<evidence type="ECO:0000256" key="2">
    <source>
        <dbReference type="ARBA" id="ARBA00029447"/>
    </source>
</evidence>
<evidence type="ECO:0000259" key="6">
    <source>
        <dbReference type="PROSITE" id="PS50885"/>
    </source>
</evidence>
<evidence type="ECO:0000313" key="8">
    <source>
        <dbReference type="Proteomes" id="UP000736583"/>
    </source>
</evidence>
<evidence type="ECO:0000256" key="4">
    <source>
        <dbReference type="SAM" id="Phobius"/>
    </source>
</evidence>
<keyword evidence="4" id="KW-1133">Transmembrane helix</keyword>